<protein>
    <submittedName>
        <fullName evidence="1">10027_t:CDS:1</fullName>
    </submittedName>
</protein>
<reference evidence="1" key="1">
    <citation type="submission" date="2021-06" db="EMBL/GenBank/DDBJ databases">
        <authorList>
            <person name="Kallberg Y."/>
            <person name="Tangrot J."/>
            <person name="Rosling A."/>
        </authorList>
    </citation>
    <scope>NUCLEOTIDE SEQUENCE</scope>
    <source>
        <strain evidence="1">AZ414A</strain>
    </source>
</reference>
<dbReference type="Proteomes" id="UP000789706">
    <property type="component" value="Unassembled WGS sequence"/>
</dbReference>
<name>A0A9N8ZN19_9GLOM</name>
<gene>
    <name evidence="1" type="ORF">DEBURN_LOCUS4681</name>
</gene>
<dbReference type="EMBL" id="CAJVPK010000371">
    <property type="protein sequence ID" value="CAG8501113.1"/>
    <property type="molecule type" value="Genomic_DNA"/>
</dbReference>
<sequence>MASLFKSKTLGPPLLSVSNCDIYHIHRVPGASKQQAHRALSYEPRTVLNTLPPKSQEYYRTEIFNDVVNIKLWKEHSVVLGKLAVENRINKLRRRNTTESENQFPNDIKKWSQGPCKKIPRISHEKIRITMKLTLKKSEGKILQVAFLHLTEEEITRKPGLYELNPSPAENIMELVEELNKN</sequence>
<dbReference type="OrthoDB" id="2402052at2759"/>
<organism evidence="1 2">
    <name type="scientific">Diversispora eburnea</name>
    <dbReference type="NCBI Taxonomy" id="1213867"/>
    <lineage>
        <taxon>Eukaryota</taxon>
        <taxon>Fungi</taxon>
        <taxon>Fungi incertae sedis</taxon>
        <taxon>Mucoromycota</taxon>
        <taxon>Glomeromycotina</taxon>
        <taxon>Glomeromycetes</taxon>
        <taxon>Diversisporales</taxon>
        <taxon>Diversisporaceae</taxon>
        <taxon>Diversispora</taxon>
    </lineage>
</organism>
<accession>A0A9N8ZN19</accession>
<keyword evidence="2" id="KW-1185">Reference proteome</keyword>
<proteinExistence type="predicted"/>
<evidence type="ECO:0000313" key="1">
    <source>
        <dbReference type="EMBL" id="CAG8501113.1"/>
    </source>
</evidence>
<comment type="caution">
    <text evidence="1">The sequence shown here is derived from an EMBL/GenBank/DDBJ whole genome shotgun (WGS) entry which is preliminary data.</text>
</comment>
<dbReference type="AlphaFoldDB" id="A0A9N8ZN19"/>
<evidence type="ECO:0000313" key="2">
    <source>
        <dbReference type="Proteomes" id="UP000789706"/>
    </source>
</evidence>